<evidence type="ECO:0000313" key="12">
    <source>
        <dbReference type="EMBL" id="CDR46706.1"/>
    </source>
</evidence>
<keyword evidence="4" id="KW-0479">Metal-binding</keyword>
<evidence type="ECO:0000256" key="10">
    <source>
        <dbReference type="SAM" id="MobiDB-lite"/>
    </source>
</evidence>
<name>A0A061B9U6_CYBFA</name>
<dbReference type="InterPro" id="IPR001932">
    <property type="entry name" value="PPM-type_phosphatase-like_dom"/>
</dbReference>
<dbReference type="Pfam" id="PF00481">
    <property type="entry name" value="PP2C"/>
    <property type="match status" value="1"/>
</dbReference>
<dbReference type="EC" id="3.1.3.16" evidence="3"/>
<evidence type="ECO:0000256" key="1">
    <source>
        <dbReference type="ARBA" id="ARBA00001936"/>
    </source>
</evidence>
<evidence type="ECO:0000256" key="6">
    <source>
        <dbReference type="ARBA" id="ARBA00022842"/>
    </source>
</evidence>
<dbReference type="PROSITE" id="PS01032">
    <property type="entry name" value="PPM_1"/>
    <property type="match status" value="1"/>
</dbReference>
<comment type="similarity">
    <text evidence="2 9">Belongs to the PP2C family.</text>
</comment>
<dbReference type="SMART" id="SM00332">
    <property type="entry name" value="PP2Cc"/>
    <property type="match status" value="1"/>
</dbReference>
<protein>
    <recommendedName>
        <fullName evidence="3">protein-serine/threonine phosphatase</fullName>
        <ecNumber evidence="3">3.1.3.16</ecNumber>
    </recommendedName>
</protein>
<evidence type="ECO:0000256" key="7">
    <source>
        <dbReference type="ARBA" id="ARBA00022912"/>
    </source>
</evidence>
<dbReference type="SUPFAM" id="SSF81606">
    <property type="entry name" value="PP2C-like"/>
    <property type="match status" value="1"/>
</dbReference>
<comment type="cofactor">
    <cofactor evidence="1">
        <name>Mn(2+)</name>
        <dbReference type="ChEBI" id="CHEBI:29035"/>
    </cofactor>
</comment>
<accession>A0A061B9U6</accession>
<evidence type="ECO:0000256" key="5">
    <source>
        <dbReference type="ARBA" id="ARBA00022801"/>
    </source>
</evidence>
<gene>
    <name evidence="12" type="ORF">CYFA0S_25e01178g</name>
</gene>
<keyword evidence="8" id="KW-0464">Manganese</keyword>
<dbReference type="PANTHER" id="PTHR13832">
    <property type="entry name" value="PROTEIN PHOSPHATASE 2C"/>
    <property type="match status" value="1"/>
</dbReference>
<dbReference type="PhylomeDB" id="A0A061B9U6"/>
<evidence type="ECO:0000256" key="2">
    <source>
        <dbReference type="ARBA" id="ARBA00006702"/>
    </source>
</evidence>
<proteinExistence type="inferred from homology"/>
<dbReference type="VEuPathDB" id="FungiDB:BON22_3553"/>
<evidence type="ECO:0000256" key="4">
    <source>
        <dbReference type="ARBA" id="ARBA00022723"/>
    </source>
</evidence>
<evidence type="ECO:0000259" key="11">
    <source>
        <dbReference type="PROSITE" id="PS51746"/>
    </source>
</evidence>
<evidence type="ECO:0000256" key="3">
    <source>
        <dbReference type="ARBA" id="ARBA00013081"/>
    </source>
</evidence>
<dbReference type="CDD" id="cd00143">
    <property type="entry name" value="PP2Cc"/>
    <property type="match status" value="1"/>
</dbReference>
<keyword evidence="5 9" id="KW-0378">Hydrolase</keyword>
<feature type="region of interest" description="Disordered" evidence="10">
    <location>
        <begin position="223"/>
        <end position="248"/>
    </location>
</feature>
<dbReference type="OrthoDB" id="10264738at2759"/>
<dbReference type="GO" id="GO:0046872">
    <property type="term" value="F:metal ion binding"/>
    <property type="evidence" value="ECO:0007669"/>
    <property type="project" value="UniProtKB-KW"/>
</dbReference>
<evidence type="ECO:0000256" key="8">
    <source>
        <dbReference type="ARBA" id="ARBA00023211"/>
    </source>
</evidence>
<dbReference type="PROSITE" id="PS51746">
    <property type="entry name" value="PPM_2"/>
    <property type="match status" value="1"/>
</dbReference>
<organism evidence="12">
    <name type="scientific">Cyberlindnera fabianii</name>
    <name type="common">Yeast</name>
    <name type="synonym">Hansenula fabianii</name>
    <dbReference type="NCBI Taxonomy" id="36022"/>
    <lineage>
        <taxon>Eukaryota</taxon>
        <taxon>Fungi</taxon>
        <taxon>Dikarya</taxon>
        <taxon>Ascomycota</taxon>
        <taxon>Saccharomycotina</taxon>
        <taxon>Saccharomycetes</taxon>
        <taxon>Phaffomycetales</taxon>
        <taxon>Phaffomycetaceae</taxon>
        <taxon>Cyberlindnera</taxon>
    </lineage>
</organism>
<keyword evidence="6" id="KW-0460">Magnesium</keyword>
<reference evidence="12" key="1">
    <citation type="journal article" date="2014" name="Genome Announc.">
        <title>Genome sequence of the yeast Cyberlindnera fabianii (Hansenula fabianii).</title>
        <authorList>
            <person name="Freel K.C."/>
            <person name="Sarilar V."/>
            <person name="Neuveglise C."/>
            <person name="Devillers H."/>
            <person name="Friedrich A."/>
            <person name="Schacherer J."/>
        </authorList>
    </citation>
    <scope>NUCLEOTIDE SEQUENCE</scope>
    <source>
        <strain evidence="12">YJS4271</strain>
    </source>
</reference>
<dbReference type="EMBL" id="LK052910">
    <property type="protein sequence ID" value="CDR46706.1"/>
    <property type="molecule type" value="Genomic_DNA"/>
</dbReference>
<evidence type="ECO:0000256" key="9">
    <source>
        <dbReference type="RuleBase" id="RU003465"/>
    </source>
</evidence>
<dbReference type="GO" id="GO:0004722">
    <property type="term" value="F:protein serine/threonine phosphatase activity"/>
    <property type="evidence" value="ECO:0007669"/>
    <property type="project" value="UniProtKB-EC"/>
</dbReference>
<dbReference type="PANTHER" id="PTHR13832:SF803">
    <property type="entry name" value="PROTEIN PHOSPHATASE 1G"/>
    <property type="match status" value="1"/>
</dbReference>
<sequence>MGQLLSQPLTDKVIEYHEQNRFSYCLGSMQGYRLTQEDAHCFLSEPSLTFYDVDSTMSKIDVKIFGVFDGHGGSHSSEFISKTLARVLLQELSTRGNPLNKKTTQGLVIHRIKEAFLKADYELHQDISTKTIGQNSGSTAIVAIIINNTHLYSVNTGDSRMVVSFAGTAKNMSFDHKPNHIGELIRINDAGGMVTYNRVSGVLALSRAFGDFKFKKRGYYPEPQDVKQDDDESSGLESSDGPVITQTPLHRQRLVSEETQVTVEPEIICHDLGLEDEFIILACDGIWDVFRNQDVVRFIRHNLSLGLKLDDITTKLLEHSLALADQTTGVGYDNMSIFIVACQQDGETLEEWYQRIKLKVEVEKQLI</sequence>
<dbReference type="InterPro" id="IPR015655">
    <property type="entry name" value="PP2C"/>
</dbReference>
<feature type="domain" description="PPM-type phosphatase" evidence="11">
    <location>
        <begin position="23"/>
        <end position="342"/>
    </location>
</feature>
<dbReference type="Gene3D" id="3.60.40.10">
    <property type="entry name" value="PPM-type phosphatase domain"/>
    <property type="match status" value="1"/>
</dbReference>
<keyword evidence="7 9" id="KW-0904">Protein phosphatase</keyword>
<dbReference type="AlphaFoldDB" id="A0A061B9U6"/>
<dbReference type="InterPro" id="IPR036457">
    <property type="entry name" value="PPM-type-like_dom_sf"/>
</dbReference>
<dbReference type="InterPro" id="IPR000222">
    <property type="entry name" value="PP2C_BS"/>
</dbReference>